<dbReference type="Gramene" id="OGLUM07G01370.1">
    <property type="protein sequence ID" value="OGLUM07G01370.1"/>
    <property type="gene ID" value="OGLUM07G01370"/>
</dbReference>
<dbReference type="STRING" id="40148.A0A0E0AFB6"/>
<feature type="region of interest" description="Disordered" evidence="6">
    <location>
        <begin position="227"/>
        <end position="259"/>
    </location>
</feature>
<feature type="compositionally biased region" description="Basic and acidic residues" evidence="6">
    <location>
        <begin position="90"/>
        <end position="100"/>
    </location>
</feature>
<dbReference type="AlphaFoldDB" id="A0A0E0AFB6"/>
<feature type="domain" description="YABBY N-terminal" evidence="8">
    <location>
        <begin position="191"/>
        <end position="225"/>
    </location>
</feature>
<feature type="region of interest" description="Disordered" evidence="6">
    <location>
        <begin position="1"/>
        <end position="43"/>
    </location>
</feature>
<feature type="region of interest" description="Disordered" evidence="6">
    <location>
        <begin position="83"/>
        <end position="111"/>
    </location>
</feature>
<evidence type="ECO:0000256" key="4">
    <source>
        <dbReference type="ARBA" id="ARBA00023315"/>
    </source>
</evidence>
<evidence type="ECO:0000313" key="9">
    <source>
        <dbReference type="EnsemblPlants" id="OGLUM07G01370.1"/>
    </source>
</evidence>
<dbReference type="PANTHER" id="PTHR11377">
    <property type="entry name" value="N-MYRISTOYL TRANSFERASE"/>
    <property type="match status" value="1"/>
</dbReference>
<evidence type="ECO:0000259" key="8">
    <source>
        <dbReference type="Pfam" id="PF24868"/>
    </source>
</evidence>
<keyword evidence="4" id="KW-0012">Acyltransferase</keyword>
<dbReference type="Proteomes" id="UP000026961">
    <property type="component" value="Chromosome 7"/>
</dbReference>
<comment type="similarity">
    <text evidence="1">Belongs to the NMT family.</text>
</comment>
<evidence type="ECO:0000256" key="5">
    <source>
        <dbReference type="ARBA" id="ARBA00031242"/>
    </source>
</evidence>
<dbReference type="HOGENOM" id="CLU_680391_0_0_1"/>
<evidence type="ECO:0000313" key="10">
    <source>
        <dbReference type="Proteomes" id="UP000026961"/>
    </source>
</evidence>
<evidence type="ECO:0000256" key="2">
    <source>
        <dbReference type="ARBA" id="ARBA00012923"/>
    </source>
</evidence>
<dbReference type="InterPro" id="IPR056776">
    <property type="entry name" value="YABBY_N"/>
</dbReference>
<evidence type="ECO:0000259" key="7">
    <source>
        <dbReference type="Pfam" id="PF01233"/>
    </source>
</evidence>
<dbReference type="EnsemblPlants" id="OGLUM07G01370.1">
    <property type="protein sequence ID" value="OGLUM07G01370.1"/>
    <property type="gene ID" value="OGLUM07G01370"/>
</dbReference>
<organism evidence="9">
    <name type="scientific">Oryza glumipatula</name>
    <dbReference type="NCBI Taxonomy" id="40148"/>
    <lineage>
        <taxon>Eukaryota</taxon>
        <taxon>Viridiplantae</taxon>
        <taxon>Streptophyta</taxon>
        <taxon>Embryophyta</taxon>
        <taxon>Tracheophyta</taxon>
        <taxon>Spermatophyta</taxon>
        <taxon>Magnoliopsida</taxon>
        <taxon>Liliopsida</taxon>
        <taxon>Poales</taxon>
        <taxon>Poaceae</taxon>
        <taxon>BOP clade</taxon>
        <taxon>Oryzoideae</taxon>
        <taxon>Oryzeae</taxon>
        <taxon>Oryzinae</taxon>
        <taxon>Oryza</taxon>
    </lineage>
</organism>
<keyword evidence="3" id="KW-0808">Transferase</keyword>
<sequence>MEPWRQGGAVGCGRRPAGEQLGTGVGSTRRRRPHPQPLPFPPASATSVFACHCRMVDPTSRMRIRPARDGHIAAVVDASNGSESWAAASAEEHPSSRSDEQSEEADEDGDGNAEAVGAAVLLFSPPPPAVAAATLLLFLSSDAAAAAGTYTQNVGLLEETFGLTEDAVNESEAEATSSEQRMETLVSEAKVSVPSSSLFKTVTVRCGHCSSLLTVNIGGLLLLPTSATAPPPPPPPPPPAATHFPHSLNLAPPANPPHHHSLLDEISTACSPTQLLLEQHGLGGLMASAASCRNNNVCRNNKKMIAFLRWALHPPSFFRARDSKKLVAFISGVPARIRARDDVVRMAVINFPCVHKKLRSKREERREEGREEGKKNMTWHHNMWDPRGFYANSTVTWDKTGVNTTLGSRVTGFV</sequence>
<reference evidence="9" key="2">
    <citation type="submission" date="2018-05" db="EMBL/GenBank/DDBJ databases">
        <title>OgluRS3 (Oryza glumaepatula Reference Sequence Version 3).</title>
        <authorList>
            <person name="Zhang J."/>
            <person name="Kudrna D."/>
            <person name="Lee S."/>
            <person name="Talag J."/>
            <person name="Welchert J."/>
            <person name="Wing R.A."/>
        </authorList>
    </citation>
    <scope>NUCLEOTIDE SEQUENCE [LARGE SCALE GENOMIC DNA]</scope>
</reference>
<evidence type="ECO:0000256" key="6">
    <source>
        <dbReference type="SAM" id="MobiDB-lite"/>
    </source>
</evidence>
<dbReference type="GO" id="GO:0005737">
    <property type="term" value="C:cytoplasm"/>
    <property type="evidence" value="ECO:0007669"/>
    <property type="project" value="TreeGrafter"/>
</dbReference>
<dbReference type="InterPro" id="IPR016181">
    <property type="entry name" value="Acyl_CoA_acyltransferase"/>
</dbReference>
<keyword evidence="10" id="KW-1185">Reference proteome</keyword>
<dbReference type="SUPFAM" id="SSF55729">
    <property type="entry name" value="Acyl-CoA N-acyltransferases (Nat)"/>
    <property type="match status" value="1"/>
</dbReference>
<feature type="compositionally biased region" description="Low complexity" evidence="6">
    <location>
        <begin position="241"/>
        <end position="252"/>
    </location>
</feature>
<feature type="domain" description="Glycylpeptide N-tetradecanoyltransferase N-terminal" evidence="7">
    <location>
        <begin position="305"/>
        <end position="362"/>
    </location>
</feature>
<name>A0A0E0AFB6_9ORYZ</name>
<dbReference type="InterPro" id="IPR022676">
    <property type="entry name" value="NMT_N"/>
</dbReference>
<dbReference type="GO" id="GO:0004379">
    <property type="term" value="F:glycylpeptide N-tetradecanoyltransferase activity"/>
    <property type="evidence" value="ECO:0007669"/>
    <property type="project" value="UniProtKB-EC"/>
</dbReference>
<accession>A0A0E0AFB6</accession>
<dbReference type="Pfam" id="PF24868">
    <property type="entry name" value="YABBY_N"/>
    <property type="match status" value="1"/>
</dbReference>
<protein>
    <recommendedName>
        <fullName evidence="2">glycylpeptide N-tetradecanoyltransferase</fullName>
        <ecNumber evidence="2">2.3.1.97</ecNumber>
    </recommendedName>
    <alternativeName>
        <fullName evidence="5">Myristoyl-CoA:protein N-myristoyltransferase</fullName>
    </alternativeName>
</protein>
<proteinExistence type="inferred from homology"/>
<evidence type="ECO:0000256" key="3">
    <source>
        <dbReference type="ARBA" id="ARBA00022679"/>
    </source>
</evidence>
<dbReference type="Gene3D" id="3.40.630.170">
    <property type="match status" value="1"/>
</dbReference>
<evidence type="ECO:0000256" key="1">
    <source>
        <dbReference type="ARBA" id="ARBA00009469"/>
    </source>
</evidence>
<dbReference type="InterPro" id="IPR000903">
    <property type="entry name" value="NMT"/>
</dbReference>
<dbReference type="PANTHER" id="PTHR11377:SF5">
    <property type="entry name" value="GLYCYLPEPTIDE N-TETRADECANOYLTRANSFERASE"/>
    <property type="match status" value="1"/>
</dbReference>
<feature type="compositionally biased region" description="Acidic residues" evidence="6">
    <location>
        <begin position="101"/>
        <end position="111"/>
    </location>
</feature>
<feature type="compositionally biased region" description="Pro residues" evidence="6">
    <location>
        <begin position="229"/>
        <end position="240"/>
    </location>
</feature>
<dbReference type="Pfam" id="PF01233">
    <property type="entry name" value="NMT"/>
    <property type="match status" value="1"/>
</dbReference>
<dbReference type="EC" id="2.3.1.97" evidence="2"/>
<reference evidence="9" key="1">
    <citation type="submission" date="2015-04" db="UniProtKB">
        <authorList>
            <consortium name="EnsemblPlants"/>
        </authorList>
    </citation>
    <scope>IDENTIFICATION</scope>
</reference>
<dbReference type="eggNOG" id="KOG2779">
    <property type="taxonomic scope" value="Eukaryota"/>
</dbReference>